<gene>
    <name evidence="1" type="ORF">Glove_606g62</name>
</gene>
<evidence type="ECO:0000313" key="2">
    <source>
        <dbReference type="Proteomes" id="UP000266861"/>
    </source>
</evidence>
<accession>A0A397G9T8</accession>
<evidence type="ECO:0000313" key="1">
    <source>
        <dbReference type="EMBL" id="RHZ46809.1"/>
    </source>
</evidence>
<protein>
    <submittedName>
        <fullName evidence="1">Uncharacterized protein</fullName>
    </submittedName>
</protein>
<proteinExistence type="predicted"/>
<dbReference type="EMBL" id="PQFF01000504">
    <property type="protein sequence ID" value="RHZ46809.1"/>
    <property type="molecule type" value="Genomic_DNA"/>
</dbReference>
<dbReference type="AlphaFoldDB" id="A0A397G9T8"/>
<name>A0A397G9T8_9GLOM</name>
<dbReference type="Proteomes" id="UP000266861">
    <property type="component" value="Unassembled WGS sequence"/>
</dbReference>
<organism evidence="1 2">
    <name type="scientific">Diversispora epigaea</name>
    <dbReference type="NCBI Taxonomy" id="1348612"/>
    <lineage>
        <taxon>Eukaryota</taxon>
        <taxon>Fungi</taxon>
        <taxon>Fungi incertae sedis</taxon>
        <taxon>Mucoromycota</taxon>
        <taxon>Glomeromycotina</taxon>
        <taxon>Glomeromycetes</taxon>
        <taxon>Diversisporales</taxon>
        <taxon>Diversisporaceae</taxon>
        <taxon>Diversispora</taxon>
    </lineage>
</organism>
<sequence>MINYSLIWTLALDSARHKLLAIWQQEGIEEVKRKGIIIDRKVPRETYLKFCEGEPRISVKHRELLPMMGNWSNRMRAIGEIDVIVDTGSVCHPDVCVQPKNRQQPQPSRTVNLTEKPFITTFVILFG</sequence>
<keyword evidence="2" id="KW-1185">Reference proteome</keyword>
<comment type="caution">
    <text evidence="1">The sequence shown here is derived from an EMBL/GenBank/DDBJ whole genome shotgun (WGS) entry which is preliminary data.</text>
</comment>
<dbReference type="OrthoDB" id="2307807at2759"/>
<reference evidence="1 2" key="1">
    <citation type="submission" date="2018-08" db="EMBL/GenBank/DDBJ databases">
        <title>Genome and evolution of the arbuscular mycorrhizal fungus Diversispora epigaea (formerly Glomus versiforme) and its bacterial endosymbionts.</title>
        <authorList>
            <person name="Sun X."/>
            <person name="Fei Z."/>
            <person name="Harrison M."/>
        </authorList>
    </citation>
    <scope>NUCLEOTIDE SEQUENCE [LARGE SCALE GENOMIC DNA]</scope>
    <source>
        <strain evidence="1 2">IT104</strain>
    </source>
</reference>